<dbReference type="OrthoDB" id="5197250at2"/>
<dbReference type="InterPro" id="IPR010985">
    <property type="entry name" value="Ribbon_hlx_hlx"/>
</dbReference>
<organism evidence="2 3">
    <name type="scientific">Microlunatus phosphovorus (strain ATCC 700054 / DSM 10555 / JCM 9379 / NBRC 101784 / NCIMB 13414 / VKM Ac-1990 / NM-1)</name>
    <dbReference type="NCBI Taxonomy" id="1032480"/>
    <lineage>
        <taxon>Bacteria</taxon>
        <taxon>Bacillati</taxon>
        <taxon>Actinomycetota</taxon>
        <taxon>Actinomycetes</taxon>
        <taxon>Propionibacteriales</taxon>
        <taxon>Propionibacteriaceae</taxon>
        <taxon>Microlunatus</taxon>
    </lineage>
</organism>
<feature type="domain" description="Arc-like DNA binding" evidence="1">
    <location>
        <begin position="52"/>
        <end position="83"/>
    </location>
</feature>
<protein>
    <recommendedName>
        <fullName evidence="1">Arc-like DNA binding domain-containing protein</fullName>
    </recommendedName>
</protein>
<dbReference type="InterPro" id="IPR013321">
    <property type="entry name" value="Arc_rbn_hlx_hlx"/>
</dbReference>
<gene>
    <name evidence="2" type="ordered locus">MLP_07200</name>
</gene>
<evidence type="ECO:0000313" key="3">
    <source>
        <dbReference type="Proteomes" id="UP000007947"/>
    </source>
</evidence>
<dbReference type="SUPFAM" id="SSF47598">
    <property type="entry name" value="Ribbon-helix-helix"/>
    <property type="match status" value="1"/>
</dbReference>
<dbReference type="eggNOG" id="ENOG5033J91">
    <property type="taxonomic scope" value="Bacteria"/>
</dbReference>
<dbReference type="GO" id="GO:0006355">
    <property type="term" value="P:regulation of DNA-templated transcription"/>
    <property type="evidence" value="ECO:0007669"/>
    <property type="project" value="InterPro"/>
</dbReference>
<dbReference type="InterPro" id="IPR005569">
    <property type="entry name" value="Arc_DNA-bd_dom"/>
</dbReference>
<dbReference type="AlphaFoldDB" id="F5XL46"/>
<name>F5XL46_MICPN</name>
<reference evidence="2 3" key="1">
    <citation type="submission" date="2011-05" db="EMBL/GenBank/DDBJ databases">
        <title>Whole genome sequence of Microlunatus phosphovorus NM-1.</title>
        <authorList>
            <person name="Hosoyama A."/>
            <person name="Sasaki K."/>
            <person name="Harada T."/>
            <person name="Igarashi R."/>
            <person name="Kawakoshi A."/>
            <person name="Sasagawa M."/>
            <person name="Fukada J."/>
            <person name="Nakamura S."/>
            <person name="Katano Y."/>
            <person name="Hanada S."/>
            <person name="Kamagata Y."/>
            <person name="Nakamura N."/>
            <person name="Yamazaki S."/>
            <person name="Fujita N."/>
        </authorList>
    </citation>
    <scope>NUCLEOTIDE SEQUENCE [LARGE SCALE GENOMIC DNA]</scope>
    <source>
        <strain evidence="3">ATCC 700054 / DSM 10555 / JCM 9379 / NBRC 101784 / NCIMB 13414 / VKM Ac-1990 / NM-1</strain>
    </source>
</reference>
<dbReference type="Gene3D" id="1.10.1220.10">
    <property type="entry name" value="Met repressor-like"/>
    <property type="match status" value="1"/>
</dbReference>
<evidence type="ECO:0000313" key="2">
    <source>
        <dbReference type="EMBL" id="BAK33734.1"/>
    </source>
</evidence>
<dbReference type="RefSeq" id="WP_013861623.1">
    <property type="nucleotide sequence ID" value="NC_015635.1"/>
</dbReference>
<dbReference type="Pfam" id="PF03869">
    <property type="entry name" value="Arc"/>
    <property type="match status" value="1"/>
</dbReference>
<keyword evidence="3" id="KW-1185">Reference proteome</keyword>
<accession>F5XL46</accession>
<dbReference type="EMBL" id="AP012204">
    <property type="protein sequence ID" value="BAK33734.1"/>
    <property type="molecule type" value="Genomic_DNA"/>
</dbReference>
<dbReference type="HOGENOM" id="CLU_171789_0_0_11"/>
<evidence type="ECO:0000259" key="1">
    <source>
        <dbReference type="Pfam" id="PF03869"/>
    </source>
</evidence>
<dbReference type="KEGG" id="mph:MLP_07200"/>
<sequence length="94" mass="10355">MNAEVVDGGTIDLDQEDVRLADGTRLTEGRADEFAEEVRRGVGRPSLSAPGRRSPQLRLAIPEQTRDQLKARAAAEHRSVSEIAREALERYLAS</sequence>
<dbReference type="Proteomes" id="UP000007947">
    <property type="component" value="Chromosome"/>
</dbReference>
<dbReference type="GO" id="GO:0003677">
    <property type="term" value="F:DNA binding"/>
    <property type="evidence" value="ECO:0007669"/>
    <property type="project" value="InterPro"/>
</dbReference>
<proteinExistence type="predicted"/>